<dbReference type="KEGG" id="tdf:H9L22_10790"/>
<dbReference type="AlphaFoldDB" id="A0A7H0H2M1"/>
<dbReference type="SUPFAM" id="SSF48452">
    <property type="entry name" value="TPR-like"/>
    <property type="match status" value="1"/>
</dbReference>
<evidence type="ECO:0000313" key="3">
    <source>
        <dbReference type="Proteomes" id="UP000516117"/>
    </source>
</evidence>
<dbReference type="RefSeq" id="WP_187719923.1">
    <property type="nucleotide sequence ID" value="NZ_BAABBL010000018.1"/>
</dbReference>
<organism evidence="2 3">
    <name type="scientific">Tessaracoccus defluvii</name>
    <dbReference type="NCBI Taxonomy" id="1285901"/>
    <lineage>
        <taxon>Bacteria</taxon>
        <taxon>Bacillati</taxon>
        <taxon>Actinomycetota</taxon>
        <taxon>Actinomycetes</taxon>
        <taxon>Propionibacteriales</taxon>
        <taxon>Propionibacteriaceae</taxon>
        <taxon>Tessaracoccus</taxon>
    </lineage>
</organism>
<evidence type="ECO:0000313" key="2">
    <source>
        <dbReference type="EMBL" id="QNP54787.1"/>
    </source>
</evidence>
<evidence type="ECO:0000256" key="1">
    <source>
        <dbReference type="SAM" id="MobiDB-lite"/>
    </source>
</evidence>
<dbReference type="EMBL" id="CP060789">
    <property type="protein sequence ID" value="QNP54787.1"/>
    <property type="molecule type" value="Genomic_DNA"/>
</dbReference>
<accession>A0A7H0H2M1</accession>
<evidence type="ECO:0008006" key="4">
    <source>
        <dbReference type="Google" id="ProtNLM"/>
    </source>
</evidence>
<protein>
    <recommendedName>
        <fullName evidence="4">Tetratricopeptide repeat protein</fullName>
    </recommendedName>
</protein>
<dbReference type="Proteomes" id="UP000516117">
    <property type="component" value="Chromosome"/>
</dbReference>
<dbReference type="Gene3D" id="1.25.40.10">
    <property type="entry name" value="Tetratricopeptide repeat domain"/>
    <property type="match status" value="1"/>
</dbReference>
<keyword evidence="3" id="KW-1185">Reference proteome</keyword>
<dbReference type="InterPro" id="IPR011990">
    <property type="entry name" value="TPR-like_helical_dom_sf"/>
</dbReference>
<name>A0A7H0H2M1_9ACTN</name>
<reference evidence="2 3" key="1">
    <citation type="submission" date="2020-08" db="EMBL/GenBank/DDBJ databases">
        <title>Genome sequence of Tessaracoccus defluvii JCM 17540T.</title>
        <authorList>
            <person name="Hyun D.-W."/>
            <person name="Bae J.-W."/>
        </authorList>
    </citation>
    <scope>NUCLEOTIDE SEQUENCE [LARGE SCALE GENOMIC DNA]</scope>
    <source>
        <strain evidence="2 3">JCM 17540</strain>
    </source>
</reference>
<sequence>MAPVTSVEVLVADRDGELDAALALAHQLQLAAGHDGGLSHRVEAFRLLARVRRHRGEPFAALESAGHAARLIRLPRLTTDERLAASVTLEVAACAVEAHDPSSAIGLAERWRHDDDPRLAARAWSVTGRALLERGDVDGAVSALCNAVAETERTPGHTDASWPRVLLGLALTRAAEARQAGRLLEEDLAAWAGGNQRRLRIGHGLVLAENRVARGRIAEAWALLKQVRRDLAACTGLGAEERLLYRLRAECLAAWGQVAEARGELSRIRTGDDGVTDHSHSRPHAPVPPRASPFTLGTDAGQGSSPVALLSRSSSRSRLQALVDPARSRDVERVRLILDDFATHRGTRTIEAASWLIAQIECLDGDPDEARAQAIAYVEAGAALRECRGGPFLLHSERALRRALTALGRLEGMGLWLARGRMELARTLHAYGRMKEALDHALLGVQELDGVRFLMQTRRHRDTWTAAEIGPSMDFAIELAFTCGDTTVASDLIVFSRTAGIVAPHLRDAGEADIPLLPVPRLHYIDGGVSSMGSGGECRFC</sequence>
<proteinExistence type="predicted"/>
<gene>
    <name evidence="2" type="ORF">H9L22_10790</name>
</gene>
<feature type="region of interest" description="Disordered" evidence="1">
    <location>
        <begin position="269"/>
        <end position="307"/>
    </location>
</feature>
<feature type="compositionally biased region" description="Basic and acidic residues" evidence="1">
    <location>
        <begin position="269"/>
        <end position="280"/>
    </location>
</feature>